<evidence type="ECO:0000256" key="7">
    <source>
        <dbReference type="PROSITE-ProRule" id="PRU00283"/>
    </source>
</evidence>
<dbReference type="OMA" id="TMMGEIN"/>
<dbReference type="GO" id="GO:0008017">
    <property type="term" value="F:microtubule binding"/>
    <property type="evidence" value="ECO:0007669"/>
    <property type="project" value="InterPro"/>
</dbReference>
<evidence type="ECO:0000256" key="4">
    <source>
        <dbReference type="ARBA" id="ARBA00023054"/>
    </source>
</evidence>
<dbReference type="InterPro" id="IPR001752">
    <property type="entry name" value="Kinesin_motor_dom"/>
</dbReference>
<evidence type="ECO:0000256" key="2">
    <source>
        <dbReference type="ARBA" id="ARBA00022741"/>
    </source>
</evidence>
<reference evidence="11 12" key="1">
    <citation type="submission" date="2020-04" db="EMBL/GenBank/DDBJ databases">
        <title>Plant Genome Project.</title>
        <authorList>
            <person name="Zhang R.-G."/>
        </authorList>
    </citation>
    <scope>NUCLEOTIDE SEQUENCE [LARGE SCALE GENOMIC DNA]</scope>
    <source>
        <strain evidence="11">YNK0</strain>
        <tissue evidence="11">Leaf</tissue>
    </source>
</reference>
<feature type="coiled-coil region" evidence="8">
    <location>
        <begin position="2182"/>
        <end position="2209"/>
    </location>
</feature>
<feature type="coiled-coil region" evidence="8">
    <location>
        <begin position="622"/>
        <end position="649"/>
    </location>
</feature>
<dbReference type="GO" id="GO:0003777">
    <property type="term" value="F:microtubule motor activity"/>
    <property type="evidence" value="ECO:0007669"/>
    <property type="project" value="InterPro"/>
</dbReference>
<keyword evidence="12" id="KW-1185">Reference proteome</keyword>
<evidence type="ECO:0000256" key="8">
    <source>
        <dbReference type="SAM" id="Coils"/>
    </source>
</evidence>
<dbReference type="InterPro" id="IPR036961">
    <property type="entry name" value="Kinesin_motor_dom_sf"/>
</dbReference>
<name>A0A834YNV3_TETSI</name>
<feature type="compositionally biased region" description="Polar residues" evidence="9">
    <location>
        <begin position="13"/>
        <end position="23"/>
    </location>
</feature>
<feature type="coiled-coil region" evidence="8">
    <location>
        <begin position="1899"/>
        <end position="2143"/>
    </location>
</feature>
<feature type="region of interest" description="Disordered" evidence="9">
    <location>
        <begin position="97"/>
        <end position="128"/>
    </location>
</feature>
<protein>
    <recommendedName>
        <fullName evidence="10">Kinesin motor domain-containing protein</fullName>
    </recommendedName>
</protein>
<dbReference type="Proteomes" id="UP000655225">
    <property type="component" value="Unassembled WGS sequence"/>
</dbReference>
<organism evidence="11 12">
    <name type="scientific">Tetracentron sinense</name>
    <name type="common">Spur-leaf</name>
    <dbReference type="NCBI Taxonomy" id="13715"/>
    <lineage>
        <taxon>Eukaryota</taxon>
        <taxon>Viridiplantae</taxon>
        <taxon>Streptophyta</taxon>
        <taxon>Embryophyta</taxon>
        <taxon>Tracheophyta</taxon>
        <taxon>Spermatophyta</taxon>
        <taxon>Magnoliopsida</taxon>
        <taxon>Trochodendrales</taxon>
        <taxon>Trochodendraceae</taxon>
        <taxon>Tetracentron</taxon>
    </lineage>
</organism>
<feature type="region of interest" description="Disordered" evidence="9">
    <location>
        <begin position="2145"/>
        <end position="2168"/>
    </location>
</feature>
<comment type="caution">
    <text evidence="11">The sequence shown here is derived from an EMBL/GenBank/DDBJ whole genome shotgun (WGS) entry which is preliminary data.</text>
</comment>
<evidence type="ECO:0000256" key="6">
    <source>
        <dbReference type="ARBA" id="ARBA00034488"/>
    </source>
</evidence>
<dbReference type="FunFam" id="3.40.850.10:FF:000033">
    <property type="entry name" value="Kinesin-like protein KIN-12E"/>
    <property type="match status" value="1"/>
</dbReference>
<dbReference type="InterPro" id="IPR019821">
    <property type="entry name" value="Kinesin_motor_CS"/>
</dbReference>
<feature type="coiled-coil region" evidence="8">
    <location>
        <begin position="2250"/>
        <end position="2376"/>
    </location>
</feature>
<evidence type="ECO:0000313" key="11">
    <source>
        <dbReference type="EMBL" id="KAF8392699.1"/>
    </source>
</evidence>
<feature type="compositionally biased region" description="Polar residues" evidence="9">
    <location>
        <begin position="43"/>
        <end position="54"/>
    </location>
</feature>
<dbReference type="GO" id="GO:0005524">
    <property type="term" value="F:ATP binding"/>
    <property type="evidence" value="ECO:0007669"/>
    <property type="project" value="UniProtKB-UniRule"/>
</dbReference>
<dbReference type="Gene3D" id="3.40.850.10">
    <property type="entry name" value="Kinesin motor domain"/>
    <property type="match status" value="1"/>
</dbReference>
<evidence type="ECO:0000256" key="5">
    <source>
        <dbReference type="ARBA" id="ARBA00023175"/>
    </source>
</evidence>
<dbReference type="OrthoDB" id="3176171at2759"/>
<dbReference type="CDD" id="cd01373">
    <property type="entry name" value="KISc_KLP2_like"/>
    <property type="match status" value="1"/>
</dbReference>
<feature type="compositionally biased region" description="Polar residues" evidence="9">
    <location>
        <begin position="97"/>
        <end position="106"/>
    </location>
</feature>
<keyword evidence="4 8" id="KW-0175">Coiled coil</keyword>
<dbReference type="SUPFAM" id="SSF52540">
    <property type="entry name" value="P-loop containing nucleoside triphosphate hydrolases"/>
    <property type="match status" value="1"/>
</dbReference>
<dbReference type="InterPro" id="IPR044986">
    <property type="entry name" value="KIF15/KIN-12"/>
</dbReference>
<dbReference type="EMBL" id="JABCRI010000016">
    <property type="protein sequence ID" value="KAF8392699.1"/>
    <property type="molecule type" value="Genomic_DNA"/>
</dbReference>
<gene>
    <name evidence="11" type="ORF">HHK36_023048</name>
</gene>
<keyword evidence="2 7" id="KW-0547">Nucleotide-binding</keyword>
<dbReference type="Pfam" id="PF00225">
    <property type="entry name" value="Kinesin"/>
    <property type="match status" value="1"/>
</dbReference>
<feature type="coiled-coil region" evidence="8">
    <location>
        <begin position="1020"/>
        <end position="1047"/>
    </location>
</feature>
<keyword evidence="5 7" id="KW-0505">Motor protein</keyword>
<keyword evidence="3 7" id="KW-0067">ATP-binding</keyword>
<dbReference type="SMART" id="SM00129">
    <property type="entry name" value="KISc"/>
    <property type="match status" value="1"/>
</dbReference>
<dbReference type="PANTHER" id="PTHR37739:SF18">
    <property type="entry name" value="KINESIN-LIKE PROTEIN KIN-12C"/>
    <property type="match status" value="1"/>
</dbReference>
<sequence length="2439" mass="279424">MSRDISSFRFVGRNTSRNTQSEGNENEFENPVNLIHFPPPRTPLNTIPDPSQNPREIHELESDSRSKFEGSRVGRSSDRKIEAFEYTLPLNKGIGNMGSNYGTPRTANRGKAHSEPNSAQSTPARSVSKVSNVGALGACTGYRFPQYTGARGGSSSRVSRGMSIASAEPTVEVPHFELVEDPSFWTDHNVQVLIRIRPISAAERTSLGYTRCLRQESSQTLTWLGHPETRFTFDHIVCETISQEELFKVAGLPMVENCMSGYNSCMFAYGQTGSGKTYTMMGEVYEMDGKLNEDCGITPRIFEYLFARIRAEEENRSEEKLNYSCKCSFLEIYNEQITDLLEPSSTNLQLREDIKKGVYVENLVEYEVNTVNDVIKLLLQGAANRKIAATHMNSESSRSHSVFTCIIESRWEKDSMTHLRFGRLNLVDLAGSERQKSSGAEGERLKEAANINKSLSTLGLVIMTLVDVAHGKHRHIPYRDSRLTFLLQDSLGGNSKTTIIANVSPSICSANETLSTLKFAQRAKLIQNNAKVNEDASGDVMALQRQIQHLKGQLTFLLKHHNLSRSLSLCLPSFEQSRLGDFPQECDSSGEGIIPDNHNKLCIPKKKMKCMEATLVGALRREKIAETAVRKLEAEIEHMNRLVHQRENDAQRTKMILRFREEKIKRLELLADGLMSADMYLMEENNALSEEIELLQARIDRNPELTRFALENIRLLEQLRLFQDFYEHGERETLLAEVSELRDELLKPFKGTNVSLPIHFSVMQNIDTIRELEDCRKINAKLAREVDELRRELKGHWDCNKAAFHSVTDNFCRDDDIFKQTNEHSLVEIISVRSDSEDHTTSYNQADDEVLQMKNELKLGDALVMQLKDTEKDLIDAKLLIEAMESEQVRLFEEVGSLRADNCRYMKVLSNRDNEEMQSMFKLESQCEQSERYLKTENLGHRNESLVMGGRVGTTRSALEAKLNRMIGTLEEARILNRQSLDDQASQLSHQHEVEQFHEQVEVETSKMSLHLQEEVTTLRQEFQEENTRLRNTIASKEDEIRTLSVEWEKATLNLTSFLVDGCKSLEDASDQIESIACSFPQGKVWIGEHVERAAKVFVENEDTIVQLQKSLEDSQKMALDMKLKLGSLKGATIAITEVQQLENDDNAKEAIQLRTMLKEKICLIKGLESKLKYKEDQILEAEKRADAAFIVAKRLSDFPKEALRKDAEKENPELKLATYVEQDAYWISEMKAHANAQILEAIEVQIDLARQRVLESENAIYASYADAELHLSALQTDILETSSAFTQLVQDLTTEIHVMKKNFMEMKEHYREIQYCTVESSSFESHKSPKLEDPYHLVQQIRDELAETNDRLKVIKTCFDSLLNVYGSSETVGDLVKAERQNVDCFNPGSDLSIAHIAPKDNLDESLSPPFCSGCPEKLTEQKWDLISRRDSAFVLDDQELRKSQKPEEKLIRNNATIMCLRKEVELAFNGFLELYVWLTTLFEDKELRNCSSTQVCFPESLAPQNDNQFYMDQRERANQVTMLEMYGRLQSSELKMEEAESGCLNTKEMFWLKLSDASLVADEKIKRASSFLVKFEESQATIKEADIMLNVLLRENANAKHMTSRWKQAGEELMIERASLIEEIQQLKSSIHLKEGEHELLQSQIQYSLVEIMDSMSLLHGSFLQMQRDVEERFKVIYSDTLSFGRELLDCICNSRSSLEDIWSEIMEKGFALFVLYQCHIGEFFGKISSLNEDPGFHQYRQEECLTLINNLEKRCLCAKGDGAMVKCMKGIEELSIPGQVLPLKHSFEVLEKLKEEELGLIRDNPISENLSLKRELGRKDELLKGLLFDFSLLQESTSNTKDIKDEMEHIITALIQVRQELAVKTTHLDDILVQHGKLEGWLADSEAALSISNSELEQTKGTLDMLSNQNTELRDLLEDLYFKKTDAEEQLEEQKEVVKGLETEILRMTSSVEENIISSRKDIEDELRRVTGERDHLHEEESEASKIYAEQKEEEVKILERSIEELECTINVLEKKVYEMDVEVARHRLMRDNLELEVQALRQRMLTVENVKENRDSEYPYIEQRMEDQILRHVDNRTLELHEAHNRIRVLEKERAEQAEEIKQGREYISELILHAEAQASQYQQKYKTLEAMVREVKTDSSTSTCAAPTLDKTDKSSTRTRGSSSPFRCIASLVQQMNLEKDQELSMARLRIEELEALAASRQKEVCMLNARLAAAESMTHDVIRDLLGVKLDMTNYANLIDQHQVQKLVEEAQQQTEDSVAKEQEILNLRKQINDLIEERQSCIEEINQREADILAAQVKVEQLQQRDQFLIAQNEMLKMDNTNLKRRIAELDEMDNSLVRVGNVELTKRLAQSEKLLSRVNDELAQYRKSDGRNRKTEFDQPKALDLKQAIQETVTGYWKRTGITLACEVLSLEVVWSIVFRELPNVTGKIML</sequence>
<dbReference type="InterPro" id="IPR027417">
    <property type="entry name" value="P-loop_NTPase"/>
</dbReference>
<dbReference type="PANTHER" id="PTHR37739">
    <property type="entry name" value="KINESIN-LIKE PROTEIN KIN-12D"/>
    <property type="match status" value="1"/>
</dbReference>
<comment type="similarity">
    <text evidence="6">Belongs to the TRAFAC class myosin-kinesin ATPase superfamily. Kinesin family. KIN-12 subfamily.</text>
</comment>
<dbReference type="PROSITE" id="PS50067">
    <property type="entry name" value="KINESIN_MOTOR_2"/>
    <property type="match status" value="1"/>
</dbReference>
<feature type="binding site" evidence="7">
    <location>
        <begin position="270"/>
        <end position="277"/>
    </location>
    <ligand>
        <name>ATP</name>
        <dbReference type="ChEBI" id="CHEBI:30616"/>
    </ligand>
</feature>
<evidence type="ECO:0000256" key="3">
    <source>
        <dbReference type="ARBA" id="ARBA00022840"/>
    </source>
</evidence>
<keyword evidence="1" id="KW-0493">Microtubule</keyword>
<evidence type="ECO:0000256" key="9">
    <source>
        <dbReference type="SAM" id="MobiDB-lite"/>
    </source>
</evidence>
<feature type="compositionally biased region" description="Basic and acidic residues" evidence="9">
    <location>
        <begin position="55"/>
        <end position="76"/>
    </location>
</feature>
<feature type="compositionally biased region" description="Polar residues" evidence="9">
    <location>
        <begin position="115"/>
        <end position="128"/>
    </location>
</feature>
<dbReference type="GO" id="GO:0007018">
    <property type="term" value="P:microtubule-based movement"/>
    <property type="evidence" value="ECO:0007669"/>
    <property type="project" value="InterPro"/>
</dbReference>
<evidence type="ECO:0000259" key="10">
    <source>
        <dbReference type="PROSITE" id="PS50067"/>
    </source>
</evidence>
<feature type="domain" description="Kinesin motor" evidence="10">
    <location>
        <begin position="189"/>
        <end position="526"/>
    </location>
</feature>
<feature type="region of interest" description="Disordered" evidence="9">
    <location>
        <begin position="1"/>
        <end position="76"/>
    </location>
</feature>
<proteinExistence type="inferred from homology"/>
<dbReference type="GO" id="GO:0005874">
    <property type="term" value="C:microtubule"/>
    <property type="evidence" value="ECO:0007669"/>
    <property type="project" value="UniProtKB-KW"/>
</dbReference>
<evidence type="ECO:0000313" key="12">
    <source>
        <dbReference type="Proteomes" id="UP000655225"/>
    </source>
</evidence>
<evidence type="ECO:0000256" key="1">
    <source>
        <dbReference type="ARBA" id="ARBA00022701"/>
    </source>
</evidence>
<dbReference type="PROSITE" id="PS00411">
    <property type="entry name" value="KINESIN_MOTOR_1"/>
    <property type="match status" value="1"/>
</dbReference>
<accession>A0A834YNV3</accession>
<dbReference type="PRINTS" id="PR00380">
    <property type="entry name" value="KINESINHEAVY"/>
</dbReference>